<comment type="caution">
    <text evidence="8">The sequence shown here is derived from an EMBL/GenBank/DDBJ whole genome shotgun (WGS) entry which is preliminary data.</text>
</comment>
<evidence type="ECO:0000256" key="6">
    <source>
        <dbReference type="ARBA" id="ARBA00023237"/>
    </source>
</evidence>
<evidence type="ECO:0000259" key="7">
    <source>
        <dbReference type="Pfam" id="PF25183"/>
    </source>
</evidence>
<evidence type="ECO:0000256" key="1">
    <source>
        <dbReference type="ARBA" id="ARBA00004571"/>
    </source>
</evidence>
<keyword evidence="9" id="KW-1185">Reference proteome</keyword>
<gene>
    <name evidence="8" type="primary">oar_6</name>
    <name evidence="8" type="ORF">GETHLI_19610</name>
</gene>
<dbReference type="Gene3D" id="2.60.40.1120">
    <property type="entry name" value="Carboxypeptidase-like, regulatory domain"/>
    <property type="match status" value="1"/>
</dbReference>
<keyword evidence="4" id="KW-0812">Transmembrane</keyword>
<dbReference type="RefSeq" id="WP_285574553.1">
    <property type="nucleotide sequence ID" value="NZ_BSDE01000003.1"/>
</dbReference>
<dbReference type="SUPFAM" id="SSF49452">
    <property type="entry name" value="Starch-binding domain-like"/>
    <property type="match status" value="1"/>
</dbReference>
<keyword evidence="5" id="KW-0472">Membrane</keyword>
<dbReference type="InterPro" id="IPR013784">
    <property type="entry name" value="Carb-bd-like_fold"/>
</dbReference>
<evidence type="ECO:0000256" key="2">
    <source>
        <dbReference type="ARBA" id="ARBA00022448"/>
    </source>
</evidence>
<comment type="subcellular location">
    <subcellularLocation>
        <location evidence="1">Cell outer membrane</location>
        <topology evidence="1">Multi-pass membrane protein</topology>
    </subcellularLocation>
</comment>
<dbReference type="Gene3D" id="2.170.130.10">
    <property type="entry name" value="TonB-dependent receptor, plug domain"/>
    <property type="match status" value="1"/>
</dbReference>
<evidence type="ECO:0000313" key="8">
    <source>
        <dbReference type="EMBL" id="GLH73459.1"/>
    </source>
</evidence>
<dbReference type="InterPro" id="IPR037066">
    <property type="entry name" value="Plug_dom_sf"/>
</dbReference>
<dbReference type="EMBL" id="BSDE01000003">
    <property type="protein sequence ID" value="GLH73459.1"/>
    <property type="molecule type" value="Genomic_DNA"/>
</dbReference>
<dbReference type="Gene3D" id="2.40.170.20">
    <property type="entry name" value="TonB-dependent receptor, beta-barrel domain"/>
    <property type="match status" value="1"/>
</dbReference>
<evidence type="ECO:0000313" key="9">
    <source>
        <dbReference type="Proteomes" id="UP001165069"/>
    </source>
</evidence>
<keyword evidence="2" id="KW-0813">Transport</keyword>
<dbReference type="InterPro" id="IPR057601">
    <property type="entry name" value="Oar-like_b-barrel"/>
</dbReference>
<dbReference type="PANTHER" id="PTHR30069:SF46">
    <property type="entry name" value="OAR PROTEIN"/>
    <property type="match status" value="1"/>
</dbReference>
<dbReference type="Pfam" id="PF25183">
    <property type="entry name" value="OMP_b-brl_4"/>
    <property type="match status" value="1"/>
</dbReference>
<evidence type="ECO:0000256" key="3">
    <source>
        <dbReference type="ARBA" id="ARBA00022452"/>
    </source>
</evidence>
<dbReference type="SUPFAM" id="SSF56935">
    <property type="entry name" value="Porins"/>
    <property type="match status" value="1"/>
</dbReference>
<keyword evidence="6" id="KW-0998">Cell outer membrane</keyword>
<sequence>MLMGQSLQTGALIGVVKGADGQPMAEVQVRATSGQVGRTVTTNGKGEFRLPLMNPGAWTLTVVRQGFQTSTAKTTVNVNETLTINFQLRPVAEVTVVVVGQAGDLDVTTTQTATNLTAETLSKIPSNMTSLNALDGIMTTVPGVQSAGNNVYYIGGATHDQNLFVVDGNITNQTRTNQGSGGTALPRGFTTSTLAVSLQPPKEFMENVEVVTGAFGAEYNVLGGAINVLTKSGTNNWSGSAFYATNFPNSIAKPKWQANARPFPDTEPLPVDKYHRYGATVSGPLVKDKLFFFLGYQGFKDKLPPSTNGGTNWNGLASTNRTTDGPDLVSLKMNWFLTQDHQLVLSATRAHTEQNDGHQYPAASSWSAGTLDYGTNHTATSQTVNLTWNWLVSPELFLVTSLGKYTSPSRVTPNGAAPGAATYSVSDSRYWIDGPGRTAANIPSTPEIWTYITGTGTNGGQYSDNPNTQFRVDLTWSHGTHQVKAGYMQQDARTEDRSPASLSTSIRNAVNGDTYSPYGDYRVLDQSWYGPTNSVIKGYFKSYYLKDLWEVVPGVRVDAGVRYDPSRMVGGSGSFDGVELSKYANFGRQLQPRIGVTWDPNNDGKTKIYAHWGRFFETLPMNSVSWAKASTSSQSGWAAGHWTYNQDYSNGQSPYTILTNPATGQPYAPDYVQASGTVGKPLPHASDIRLPHKDTLTLGGDWTLPKGWSAGTTWKYWTMKDVLDDSYFLNDDGTRAFPVLANTKVTWNPRSGNVDFYDQNGVLHTWNSPYPNPVDKFVSLNLHARHQGENHFLSVDYTWTHHYGNYRGSGMNMVAANTGSNTAMGVNSNATSEFDWNKTIQSGNYEGSPVHELKVVGNYTLSLWGQKVDLGPTLTWHSGYGLTSGQSLGSLYLANMAAWFTHGLNPFLSANASNQRDDMGHTPSTLNVDLNLSSALKVGRRVTVTPSCSITNLFNTRPITGYFTQRATGYFMNVAQPDPNFGLPRYWVDGRAVTAGVSVTF</sequence>
<dbReference type="InterPro" id="IPR036942">
    <property type="entry name" value="Beta-barrel_TonB_sf"/>
</dbReference>
<accession>A0ABQ5QFT9</accession>
<organism evidence="8 9">
    <name type="scientific">Geothrix limicola</name>
    <dbReference type="NCBI Taxonomy" id="2927978"/>
    <lineage>
        <taxon>Bacteria</taxon>
        <taxon>Pseudomonadati</taxon>
        <taxon>Acidobacteriota</taxon>
        <taxon>Holophagae</taxon>
        <taxon>Holophagales</taxon>
        <taxon>Holophagaceae</taxon>
        <taxon>Geothrix</taxon>
    </lineage>
</organism>
<keyword evidence="3" id="KW-1134">Transmembrane beta strand</keyword>
<evidence type="ECO:0000256" key="4">
    <source>
        <dbReference type="ARBA" id="ARBA00022692"/>
    </source>
</evidence>
<dbReference type="Pfam" id="PF13620">
    <property type="entry name" value="CarboxypepD_reg"/>
    <property type="match status" value="1"/>
</dbReference>
<reference evidence="8 9" key="1">
    <citation type="journal article" date="2023" name="Antonie Van Leeuwenhoek">
        <title>Mesoterricola silvestris gen. nov., sp. nov., Mesoterricola sediminis sp. nov., Geothrix oryzae sp. nov., Geothrix edaphica sp. nov., Geothrix rubra sp. nov., and Geothrix limicola sp. nov., six novel members of Acidobacteriota isolated from soils.</title>
        <authorList>
            <person name="Itoh H."/>
            <person name="Sugisawa Y."/>
            <person name="Mise K."/>
            <person name="Xu Z."/>
            <person name="Kuniyasu M."/>
            <person name="Ushijima N."/>
            <person name="Kawano K."/>
            <person name="Kobayashi E."/>
            <person name="Shiratori Y."/>
            <person name="Masuda Y."/>
            <person name="Senoo K."/>
        </authorList>
    </citation>
    <scope>NUCLEOTIDE SEQUENCE [LARGE SCALE GENOMIC DNA]</scope>
    <source>
        <strain evidence="8 9">Red804</strain>
    </source>
</reference>
<dbReference type="InterPro" id="IPR039426">
    <property type="entry name" value="TonB-dep_rcpt-like"/>
</dbReference>
<feature type="domain" description="TonB-dependent transporter Oar-like beta-barrel" evidence="7">
    <location>
        <begin position="305"/>
        <end position="887"/>
    </location>
</feature>
<dbReference type="Proteomes" id="UP001165069">
    <property type="component" value="Unassembled WGS sequence"/>
</dbReference>
<proteinExistence type="predicted"/>
<protein>
    <submittedName>
        <fullName evidence="8">Oar protein</fullName>
    </submittedName>
</protein>
<name>A0ABQ5QFT9_9BACT</name>
<dbReference type="PANTHER" id="PTHR30069">
    <property type="entry name" value="TONB-DEPENDENT OUTER MEMBRANE RECEPTOR"/>
    <property type="match status" value="1"/>
</dbReference>
<evidence type="ECO:0000256" key="5">
    <source>
        <dbReference type="ARBA" id="ARBA00023136"/>
    </source>
</evidence>